<name>A0A0Q4B769_9BACT</name>
<dbReference type="PATRIC" id="fig|1702214.3.peg.1060"/>
<sequence length="715" mass="76800">MFFAGVVRGALQALRGVVWFCAILGVESLRAGDLLVNSTALGADSLAIQPGGHSRAGFSLEEREKAALAIRAVLGLKGDTTLRVDAAGLWDTSLVLHPSLKAIREGGVNVQKYNPTCHGESTGSIYATTDGDEGATFLLLKHGTTDLFAPPNGSGLFRGLPAGHYDLLVKLANGFVVPENDIVLEDPDAITIGFTPFGDFPKCAGETLERLQAKAEGGTEPFLHFAWSFRPYGQTEDLPLPSGTPEEVGTLYDVLPGRYSLRVGDSNGCNASSIYYLPGASPVEFDHLPNLSVRCRSFDQAVFTYTPTLLKGGLAPYTAVWNSSIGDAIAKGDTLRDGHQYTLTGGKWPIRVTDSLGCQAVLEVEVKHGAADNLDYHFADPGNAICYGARNIPVELVTSNEAQVDRVQWSVKVGVGTDNPQPGSFESSGKTRITVKNPIYTLTAVNFDLTTTYGCRDTATLFLSPQNNIGLEFDRLGSKVGVLHVGRDAVDRQRTPLNAPPSQVVYKDSVLLGVLADVPSDIAFKTQVPAGSLSFSFVPAGLFQPSDDGLPGHFSVLLPQGALENSEFSSALREVDKGGKKFRVLRAKIRAKGTGDGCEDETEIYLRIVDQLRIPNVFTPNDDGMNDRWLRNGDPSYDNLFSGLSNLLPKMEVEVFTRAGVQVWHAKGEAISQGWDGKSGGAPLPVGTYYYVIRFNVPSRGSAWKPIAGSVTIVR</sequence>
<gene>
    <name evidence="1" type="ORF">AL399_07330</name>
</gene>
<keyword evidence="2" id="KW-1185">Reference proteome</keyword>
<accession>A0A0Q4B769</accession>
<evidence type="ECO:0000313" key="1">
    <source>
        <dbReference type="EMBL" id="KQM08439.1"/>
    </source>
</evidence>
<organism evidence="1 2">
    <name type="scientific">Candidatus [Bacteroides] periocalifornicus</name>
    <dbReference type="NCBI Taxonomy" id="1702214"/>
    <lineage>
        <taxon>Bacteria</taxon>
        <taxon>Pseudomonadati</taxon>
        <taxon>Bacteroidota</taxon>
    </lineage>
</organism>
<dbReference type="AlphaFoldDB" id="A0A0Q4B769"/>
<dbReference type="InterPro" id="IPR026341">
    <property type="entry name" value="T9SS_type_B"/>
</dbReference>
<dbReference type="NCBIfam" id="TIGR04131">
    <property type="entry name" value="Bac_Flav_CTERM"/>
    <property type="match status" value="1"/>
</dbReference>
<dbReference type="Pfam" id="PF13585">
    <property type="entry name" value="CHU_C"/>
    <property type="match status" value="1"/>
</dbReference>
<dbReference type="STRING" id="1702214.AL399_07330"/>
<dbReference type="Proteomes" id="UP000054172">
    <property type="component" value="Unassembled WGS sequence"/>
</dbReference>
<evidence type="ECO:0008006" key="3">
    <source>
        <dbReference type="Google" id="ProtNLM"/>
    </source>
</evidence>
<proteinExistence type="predicted"/>
<reference evidence="1" key="1">
    <citation type="submission" date="2015-08" db="EMBL/GenBank/DDBJ databases">
        <title>Candidatus Bacteriodes Periocalifornicus.</title>
        <authorList>
            <person name="McLean J.S."/>
            <person name="Kelley S."/>
        </authorList>
    </citation>
    <scope>NUCLEOTIDE SEQUENCE [LARGE SCALE GENOMIC DNA]</scope>
    <source>
        <strain evidence="1">12B</strain>
    </source>
</reference>
<evidence type="ECO:0000313" key="2">
    <source>
        <dbReference type="Proteomes" id="UP000054172"/>
    </source>
</evidence>
<protein>
    <recommendedName>
        <fullName evidence="3">Gliding motility-associated C-terminal domain-containing protein</fullName>
    </recommendedName>
</protein>
<comment type="caution">
    <text evidence="1">The sequence shown here is derived from an EMBL/GenBank/DDBJ whole genome shotgun (WGS) entry which is preliminary data.</text>
</comment>
<dbReference type="EMBL" id="LIIK01000038">
    <property type="protein sequence ID" value="KQM08439.1"/>
    <property type="molecule type" value="Genomic_DNA"/>
</dbReference>